<comment type="cofactor">
    <cofactor evidence="1">
        <name>Mn(2+)</name>
        <dbReference type="ChEBI" id="CHEBI:29035"/>
    </cofactor>
</comment>
<keyword evidence="3" id="KW-0378">Hydrolase</keyword>
<dbReference type="SMART" id="SM01011">
    <property type="entry name" value="AMP_N"/>
    <property type="match status" value="1"/>
</dbReference>
<keyword evidence="7" id="KW-1185">Reference proteome</keyword>
<reference evidence="6 7" key="1">
    <citation type="submission" date="2024-04" db="EMBL/GenBank/DDBJ databases">
        <title>Tritrichomonas musculus Genome.</title>
        <authorList>
            <person name="Alves-Ferreira E."/>
            <person name="Grigg M."/>
            <person name="Lorenzi H."/>
            <person name="Galac M."/>
        </authorList>
    </citation>
    <scope>NUCLEOTIDE SEQUENCE [LARGE SCALE GENOMIC DNA]</scope>
    <source>
        <strain evidence="6 7">EAF2021</strain>
    </source>
</reference>
<comment type="caution">
    <text evidence="6">The sequence shown here is derived from an EMBL/GenBank/DDBJ whole genome shotgun (WGS) entry which is preliminary data.</text>
</comment>
<evidence type="ECO:0000313" key="6">
    <source>
        <dbReference type="EMBL" id="KAK8844321.1"/>
    </source>
</evidence>
<proteinExistence type="predicted"/>
<dbReference type="Pfam" id="PF00557">
    <property type="entry name" value="Peptidase_M24"/>
    <property type="match status" value="1"/>
</dbReference>
<dbReference type="InterPro" id="IPR029149">
    <property type="entry name" value="Creatin/AminoP/Spt16_N"/>
</dbReference>
<dbReference type="InterPro" id="IPR007865">
    <property type="entry name" value="Aminopep_P_N"/>
</dbReference>
<evidence type="ECO:0000256" key="1">
    <source>
        <dbReference type="ARBA" id="ARBA00001936"/>
    </source>
</evidence>
<name>A0ABR2HC90_9EUKA</name>
<dbReference type="SUPFAM" id="SSF53092">
    <property type="entry name" value="Creatinase/prolidase N-terminal domain"/>
    <property type="match status" value="1"/>
</dbReference>
<evidence type="ECO:0000256" key="4">
    <source>
        <dbReference type="ARBA" id="ARBA00023211"/>
    </source>
</evidence>
<accession>A0ABR2HC90</accession>
<dbReference type="Gene3D" id="3.90.230.10">
    <property type="entry name" value="Creatinase/methionine aminopeptidase superfamily"/>
    <property type="match status" value="1"/>
</dbReference>
<dbReference type="InterPro" id="IPR000994">
    <property type="entry name" value="Pept_M24"/>
</dbReference>
<dbReference type="PANTHER" id="PTHR43226">
    <property type="entry name" value="XAA-PRO AMINOPEPTIDASE 3"/>
    <property type="match status" value="1"/>
</dbReference>
<protein>
    <recommendedName>
        <fullName evidence="5">Aminopeptidase P N-terminal domain-containing protein</fullName>
    </recommendedName>
</protein>
<evidence type="ECO:0000256" key="2">
    <source>
        <dbReference type="ARBA" id="ARBA00022723"/>
    </source>
</evidence>
<dbReference type="SUPFAM" id="SSF55920">
    <property type="entry name" value="Creatinase/aminopeptidase"/>
    <property type="match status" value="1"/>
</dbReference>
<evidence type="ECO:0000259" key="5">
    <source>
        <dbReference type="SMART" id="SM01011"/>
    </source>
</evidence>
<dbReference type="Proteomes" id="UP001470230">
    <property type="component" value="Unassembled WGS sequence"/>
</dbReference>
<feature type="domain" description="Aminopeptidase P N-terminal" evidence="5">
    <location>
        <begin position="1"/>
        <end position="136"/>
    </location>
</feature>
<dbReference type="Gene3D" id="3.40.350.10">
    <property type="entry name" value="Creatinase/prolidase N-terminal domain"/>
    <property type="match status" value="1"/>
</dbReference>
<dbReference type="InterPro" id="IPR036005">
    <property type="entry name" value="Creatinase/aminopeptidase-like"/>
</dbReference>
<organism evidence="6 7">
    <name type="scientific">Tritrichomonas musculus</name>
    <dbReference type="NCBI Taxonomy" id="1915356"/>
    <lineage>
        <taxon>Eukaryota</taxon>
        <taxon>Metamonada</taxon>
        <taxon>Parabasalia</taxon>
        <taxon>Tritrichomonadida</taxon>
        <taxon>Tritrichomonadidae</taxon>
        <taxon>Tritrichomonas</taxon>
    </lineage>
</organism>
<keyword evidence="4" id="KW-0464">Manganese</keyword>
<gene>
    <name evidence="6" type="ORF">M9Y10_024534</name>
</gene>
<dbReference type="Pfam" id="PF05195">
    <property type="entry name" value="AMP_N"/>
    <property type="match status" value="1"/>
</dbReference>
<evidence type="ECO:0000313" key="7">
    <source>
        <dbReference type="Proteomes" id="UP001470230"/>
    </source>
</evidence>
<dbReference type="EMBL" id="JAPFFF010000033">
    <property type="protein sequence ID" value="KAK8844321.1"/>
    <property type="molecule type" value="Genomic_DNA"/>
</dbReference>
<keyword evidence="2" id="KW-0479">Metal-binding</keyword>
<dbReference type="InterPro" id="IPR052433">
    <property type="entry name" value="X-Pro_dipept-like"/>
</dbReference>
<sequence length="428" mass="48158">MDGKYFKLHRQSVVNTFHQNGINSGVIIYCSPSVQKELFSDSDLSFSQDALFYWLTGWEQPKTHIIIDIATGISTLVTSGYNEYYEIWTGPIPSKEEIINQTGVDSIIDINEMVSFVRSLNPVKIYSTTVPLKDFPTVDNYTLLVASNICRRIKFPHEIAWLRKASELTGETIKKVLKEVKVPMKEKEIEALFKYHGALFGCDEVSFLTIVASGQNSVYLHYTANSGKVNDGDLVLLDCGLFYKHYAGDITRTFPANGKFSDEQKLVYNALLKRQIELCRAVKPGASISFLDSLMYKAVFEVCKEVGAVSNDTPYSLNIAMLFCPHSVSHPIGCNVHDQALFYFGDDVYRPNMVVSVEPGIYFHKKRLEQSRNNPSFNGVVFDRALELAEKVGGIRIEDDLLITDNGNDILSACCPKSVEEIEELMKK</sequence>
<evidence type="ECO:0000256" key="3">
    <source>
        <dbReference type="ARBA" id="ARBA00022801"/>
    </source>
</evidence>
<dbReference type="PANTHER" id="PTHR43226:SF1">
    <property type="entry name" value="XAA-PRO DIPEPTIDASE"/>
    <property type="match status" value="1"/>
</dbReference>